<dbReference type="AlphaFoldDB" id="A0A3E0GSR2"/>
<organism evidence="2 3">
    <name type="scientific">Kutzneria buriramensis</name>
    <dbReference type="NCBI Taxonomy" id="1045776"/>
    <lineage>
        <taxon>Bacteria</taxon>
        <taxon>Bacillati</taxon>
        <taxon>Actinomycetota</taxon>
        <taxon>Actinomycetes</taxon>
        <taxon>Pseudonocardiales</taxon>
        <taxon>Pseudonocardiaceae</taxon>
        <taxon>Kutzneria</taxon>
    </lineage>
</organism>
<protein>
    <submittedName>
        <fullName evidence="2">Tetratricopeptide repeat protein</fullName>
    </submittedName>
</protein>
<sequence length="780" mass="85344">MRVQRWSRRGWTVFALLTVTAMVAVPGALAAAGIKDTWWTGLTAGAAVVLGVFAKPLTERMQQISKRRDDNDLAVLNGCLVTARGELPTVRQIRDPRQLGVHPAARLSDSDGADPVTETAPAYVPRDVDETVRRRIARGGFVLLVGDSTAGKSRTAYEAIAATVPDHVLIAPTNAAAVRVAVDRATQTSNCVVWLNDLEHYLGADGLTSEMLARLRTGKGHRVVVATIRAVEYDRFTDVAGDDAARQTFRAARAVLASADEEVRVPRRLSTAERASAEDRAWDLRIADALRHSGDYGLAEYLAAGPELVRSWRNGWEPGTHPRGAALVAAAVDVRRAGLVPPLPGRLLEELTDTYLQRDGGDRLRPESMEAAWEWALRPRRATTALMTGSAKAGYDVFDYLVDLTQRESTPDTFVPASVLRAAVDYADGSTAQTIGSTAREQGYYEVAADALSAAVQQNSADNGSEHPDTLISRNNLASVLRALGRLEEAERESRAVLEASIRVSGPEHPGTLISRNNLALVLQDLGRLEEAEREGRAELEISTRVLGPEHPDTLISRNNLALVLRALGRLEEAERESRAVLEARIRVSGPEHPGTLISRNNLALVLQDLGRLEEAEREHRAELEISTRVLGPEHPDTLISRNNLASVLQDLGRLEEAEREHRAVLEARIRVSGPEHPETLTSRNNLALVLQDLGRLEEAEREHRAVLEARIRVLGPEHPGTLTSRNNLAAVLRDLGRLEEAEREHRAVLEARIRVLGPEHPSTVISRTSLAHVRSLRGE</sequence>
<dbReference type="PANTHER" id="PTHR46082">
    <property type="entry name" value="ATP/GTP-BINDING PROTEIN-RELATED"/>
    <property type="match status" value="1"/>
</dbReference>
<evidence type="ECO:0000313" key="3">
    <source>
        <dbReference type="Proteomes" id="UP000256269"/>
    </source>
</evidence>
<dbReference type="Pfam" id="PF13374">
    <property type="entry name" value="TPR_10"/>
    <property type="match status" value="1"/>
</dbReference>
<reference evidence="2 3" key="1">
    <citation type="submission" date="2018-08" db="EMBL/GenBank/DDBJ databases">
        <title>Genomic Encyclopedia of Archaeal and Bacterial Type Strains, Phase II (KMG-II): from individual species to whole genera.</title>
        <authorList>
            <person name="Goeker M."/>
        </authorList>
    </citation>
    <scope>NUCLEOTIDE SEQUENCE [LARGE SCALE GENOMIC DNA]</scope>
    <source>
        <strain evidence="2 3">DSM 45791</strain>
    </source>
</reference>
<dbReference type="PANTHER" id="PTHR46082:SF6">
    <property type="entry name" value="AAA+ ATPASE DOMAIN-CONTAINING PROTEIN-RELATED"/>
    <property type="match status" value="1"/>
</dbReference>
<dbReference type="EMBL" id="QUNO01000035">
    <property type="protein sequence ID" value="REH25985.1"/>
    <property type="molecule type" value="Genomic_DNA"/>
</dbReference>
<feature type="chain" id="PRO_5017688596" evidence="1">
    <location>
        <begin position="31"/>
        <end position="780"/>
    </location>
</feature>
<keyword evidence="3" id="KW-1185">Reference proteome</keyword>
<dbReference type="Pfam" id="PF13424">
    <property type="entry name" value="TPR_12"/>
    <property type="match status" value="3"/>
</dbReference>
<dbReference type="OrthoDB" id="4532668at2"/>
<dbReference type="InterPro" id="IPR053137">
    <property type="entry name" value="NLR-like"/>
</dbReference>
<dbReference type="Proteomes" id="UP000256269">
    <property type="component" value="Unassembled WGS sequence"/>
</dbReference>
<dbReference type="Gene3D" id="1.25.40.10">
    <property type="entry name" value="Tetratricopeptide repeat domain"/>
    <property type="match status" value="2"/>
</dbReference>
<proteinExistence type="predicted"/>
<dbReference type="InterPro" id="IPR011990">
    <property type="entry name" value="TPR-like_helical_dom_sf"/>
</dbReference>
<evidence type="ECO:0000313" key="2">
    <source>
        <dbReference type="EMBL" id="REH25985.1"/>
    </source>
</evidence>
<evidence type="ECO:0000256" key="1">
    <source>
        <dbReference type="SAM" id="SignalP"/>
    </source>
</evidence>
<keyword evidence="1" id="KW-0732">Signal</keyword>
<comment type="caution">
    <text evidence="2">The sequence shown here is derived from an EMBL/GenBank/DDBJ whole genome shotgun (WGS) entry which is preliminary data.</text>
</comment>
<dbReference type="SUPFAM" id="SSF48452">
    <property type="entry name" value="TPR-like"/>
    <property type="match status" value="2"/>
</dbReference>
<feature type="signal peptide" evidence="1">
    <location>
        <begin position="1"/>
        <end position="30"/>
    </location>
</feature>
<accession>A0A3E0GSR2</accession>
<gene>
    <name evidence="2" type="ORF">BCF44_13524</name>
</gene>
<dbReference type="RefSeq" id="WP_147329027.1">
    <property type="nucleotide sequence ID" value="NZ_CP144375.1"/>
</dbReference>
<name>A0A3E0GSR2_9PSEU</name>